<name>A0A0F9PT62_9ZZZZ</name>
<dbReference type="EMBL" id="LAZR01002603">
    <property type="protein sequence ID" value="KKN27937.1"/>
    <property type="molecule type" value="Genomic_DNA"/>
</dbReference>
<gene>
    <name evidence="1" type="ORF">LCGC14_0859270</name>
</gene>
<comment type="caution">
    <text evidence="1">The sequence shown here is derived from an EMBL/GenBank/DDBJ whole genome shotgun (WGS) entry which is preliminary data.</text>
</comment>
<evidence type="ECO:0000313" key="1">
    <source>
        <dbReference type="EMBL" id="KKN27937.1"/>
    </source>
</evidence>
<sequence>MATMIQLVRQLAERLSPSEHVTGVADDHTATTLTDTRDQKYSSADANELDRKFIYLEAVKMQSRITEEGKAPATGILTVSPDVTDAPTAVTGSAANVSTTSTTLTDTDESMTVNEWAGYTIAAGGLYLDVTSNTATVLTGTDGWSDGSSGPGAVAWTVGTRYLIADGPIQTLKNAINLVLRNTFLPTFWPLSLHVMGNDANDMEPSTIATDYTAENSGTLATESTIVKNGAQALKATAGAALSGASTGNINVVEGKPYYAAADCSVKQGDDADFRVVNVQDSDAQIDDNATTDEPSWTELVIPFTPPSGCEQVDVFMLGTTSGDVTYWDDFQIWHGGAGVYPMPSWLTRPEQVIGVRAFPQGTGGPSPNDYRSNERGSFPLIWDFESVDRRGTSELRIWVDAAGARPFIYALRSLAELSADTDTTPADQDKVVNWASRYMEAETGEQRARVLSLLRSLYFVRPVTELPRRVGVTMA</sequence>
<accession>A0A0F9PT62</accession>
<dbReference type="Gene3D" id="2.60.120.260">
    <property type="entry name" value="Galactose-binding domain-like"/>
    <property type="match status" value="1"/>
</dbReference>
<proteinExistence type="predicted"/>
<protein>
    <submittedName>
        <fullName evidence="1">Uncharacterized protein</fullName>
    </submittedName>
</protein>
<reference evidence="1" key="1">
    <citation type="journal article" date="2015" name="Nature">
        <title>Complex archaea that bridge the gap between prokaryotes and eukaryotes.</title>
        <authorList>
            <person name="Spang A."/>
            <person name="Saw J.H."/>
            <person name="Jorgensen S.L."/>
            <person name="Zaremba-Niedzwiedzka K."/>
            <person name="Martijn J."/>
            <person name="Lind A.E."/>
            <person name="van Eijk R."/>
            <person name="Schleper C."/>
            <person name="Guy L."/>
            <person name="Ettema T.J."/>
        </authorList>
    </citation>
    <scope>NUCLEOTIDE SEQUENCE</scope>
</reference>
<organism evidence="1">
    <name type="scientific">marine sediment metagenome</name>
    <dbReference type="NCBI Taxonomy" id="412755"/>
    <lineage>
        <taxon>unclassified sequences</taxon>
        <taxon>metagenomes</taxon>
        <taxon>ecological metagenomes</taxon>
    </lineage>
</organism>
<dbReference type="AlphaFoldDB" id="A0A0F9PT62"/>